<sequence length="162" mass="18597">MSQRIAERLNLNFPLMLRLISKAKLSHPKITQGEAKVKEVKTSTNFHRLRPTVAQMPQTPLSPNPIAEEVRERIKKTSATSRRERVPLKELENVKLRATLDILNPRPQEGLNKIFSSKFKQPKLRLSLLGKYFLSKILMIGVHKNSFGHRECCQCFSVLIKA</sequence>
<name>A0ACC0BFI7_CATRO</name>
<accession>A0ACC0BFI7</accession>
<organism evidence="1 2">
    <name type="scientific">Catharanthus roseus</name>
    <name type="common">Madagascar periwinkle</name>
    <name type="synonym">Vinca rosea</name>
    <dbReference type="NCBI Taxonomy" id="4058"/>
    <lineage>
        <taxon>Eukaryota</taxon>
        <taxon>Viridiplantae</taxon>
        <taxon>Streptophyta</taxon>
        <taxon>Embryophyta</taxon>
        <taxon>Tracheophyta</taxon>
        <taxon>Spermatophyta</taxon>
        <taxon>Magnoliopsida</taxon>
        <taxon>eudicotyledons</taxon>
        <taxon>Gunneridae</taxon>
        <taxon>Pentapetalae</taxon>
        <taxon>asterids</taxon>
        <taxon>lamiids</taxon>
        <taxon>Gentianales</taxon>
        <taxon>Apocynaceae</taxon>
        <taxon>Rauvolfioideae</taxon>
        <taxon>Vinceae</taxon>
        <taxon>Catharanthinae</taxon>
        <taxon>Catharanthus</taxon>
    </lineage>
</organism>
<dbReference type="Proteomes" id="UP001060085">
    <property type="component" value="Linkage Group LG03"/>
</dbReference>
<evidence type="ECO:0000313" key="2">
    <source>
        <dbReference type="Proteomes" id="UP001060085"/>
    </source>
</evidence>
<evidence type="ECO:0000313" key="1">
    <source>
        <dbReference type="EMBL" id="KAI5671385.1"/>
    </source>
</evidence>
<dbReference type="EMBL" id="CM044703">
    <property type="protein sequence ID" value="KAI5671385.1"/>
    <property type="molecule type" value="Genomic_DNA"/>
</dbReference>
<proteinExistence type="predicted"/>
<protein>
    <submittedName>
        <fullName evidence="1">Uncharacterized protein</fullName>
    </submittedName>
</protein>
<reference evidence="2" key="1">
    <citation type="journal article" date="2023" name="Nat. Plants">
        <title>Single-cell RNA sequencing provides a high-resolution roadmap for understanding the multicellular compartmentation of specialized metabolism.</title>
        <authorList>
            <person name="Sun S."/>
            <person name="Shen X."/>
            <person name="Li Y."/>
            <person name="Li Y."/>
            <person name="Wang S."/>
            <person name="Li R."/>
            <person name="Zhang H."/>
            <person name="Shen G."/>
            <person name="Guo B."/>
            <person name="Wei J."/>
            <person name="Xu J."/>
            <person name="St-Pierre B."/>
            <person name="Chen S."/>
            <person name="Sun C."/>
        </authorList>
    </citation>
    <scope>NUCLEOTIDE SEQUENCE [LARGE SCALE GENOMIC DNA]</scope>
</reference>
<keyword evidence="2" id="KW-1185">Reference proteome</keyword>
<comment type="caution">
    <text evidence="1">The sequence shown here is derived from an EMBL/GenBank/DDBJ whole genome shotgun (WGS) entry which is preliminary data.</text>
</comment>
<gene>
    <name evidence="1" type="ORF">M9H77_11749</name>
</gene>